<evidence type="ECO:0000256" key="7">
    <source>
        <dbReference type="ARBA" id="ARBA00022949"/>
    </source>
</evidence>
<comment type="caution">
    <text evidence="12">Lacks conserved residue(s) required for the propagation of feature annotation.</text>
</comment>
<keyword evidence="4" id="KW-1003">Cell membrane</keyword>
<dbReference type="GO" id="GO:0005921">
    <property type="term" value="C:gap junction"/>
    <property type="evidence" value="ECO:0007669"/>
    <property type="project" value="UniProtKB-SubCell"/>
</dbReference>
<evidence type="ECO:0000256" key="1">
    <source>
        <dbReference type="ARBA" id="ARBA00004610"/>
    </source>
</evidence>
<dbReference type="WBParaSite" id="ACRNAN_scaffold13076.g27603.t1">
    <property type="protein sequence ID" value="ACRNAN_scaffold13076.g27603.t1"/>
    <property type="gene ID" value="ACRNAN_scaffold13076.g27603"/>
</dbReference>
<dbReference type="GO" id="GO:0005886">
    <property type="term" value="C:plasma membrane"/>
    <property type="evidence" value="ECO:0007669"/>
    <property type="project" value="UniProtKB-SubCell"/>
</dbReference>
<evidence type="ECO:0000256" key="6">
    <source>
        <dbReference type="ARBA" id="ARBA00022868"/>
    </source>
</evidence>
<dbReference type="GO" id="GO:0034220">
    <property type="term" value="P:monoatomic ion transmembrane transport"/>
    <property type="evidence" value="ECO:0007669"/>
    <property type="project" value="UniProtKB-KW"/>
</dbReference>
<keyword evidence="10 12" id="KW-0472">Membrane</keyword>
<keyword evidence="3 12" id="KW-0813">Transport</keyword>
<evidence type="ECO:0000256" key="4">
    <source>
        <dbReference type="ARBA" id="ARBA00022475"/>
    </source>
</evidence>
<dbReference type="Proteomes" id="UP000887540">
    <property type="component" value="Unplaced"/>
</dbReference>
<keyword evidence="5 12" id="KW-0812">Transmembrane</keyword>
<evidence type="ECO:0000256" key="2">
    <source>
        <dbReference type="ARBA" id="ARBA00004651"/>
    </source>
</evidence>
<dbReference type="Pfam" id="PF00876">
    <property type="entry name" value="Innexin"/>
    <property type="match status" value="1"/>
</dbReference>
<evidence type="ECO:0000313" key="13">
    <source>
        <dbReference type="Proteomes" id="UP000887540"/>
    </source>
</evidence>
<evidence type="ECO:0000256" key="3">
    <source>
        <dbReference type="ARBA" id="ARBA00022448"/>
    </source>
</evidence>
<feature type="transmembrane region" description="Helical" evidence="12">
    <location>
        <begin position="129"/>
        <end position="154"/>
    </location>
</feature>
<comment type="similarity">
    <text evidence="12">Belongs to the pannexin family.</text>
</comment>
<dbReference type="PRINTS" id="PR01262">
    <property type="entry name" value="INNEXIN"/>
</dbReference>
<evidence type="ECO:0000256" key="8">
    <source>
        <dbReference type="ARBA" id="ARBA00022989"/>
    </source>
</evidence>
<accession>A0A914CRN5</accession>
<gene>
    <name evidence="12" type="primary">inx</name>
</gene>
<keyword evidence="8 12" id="KW-1133">Transmembrane helix</keyword>
<protein>
    <recommendedName>
        <fullName evidence="12">Innexin</fullName>
    </recommendedName>
</protein>
<keyword evidence="6" id="KW-0303">Gap junction</keyword>
<keyword evidence="9 12" id="KW-0406">Ion transport</keyword>
<comment type="function">
    <text evidence="12">Structural component of the gap junctions.</text>
</comment>
<keyword evidence="11 12" id="KW-0407">Ion channel</keyword>
<evidence type="ECO:0000256" key="5">
    <source>
        <dbReference type="ARBA" id="ARBA00022692"/>
    </source>
</evidence>
<organism evidence="13 14">
    <name type="scientific">Acrobeloides nanus</name>
    <dbReference type="NCBI Taxonomy" id="290746"/>
    <lineage>
        <taxon>Eukaryota</taxon>
        <taxon>Metazoa</taxon>
        <taxon>Ecdysozoa</taxon>
        <taxon>Nematoda</taxon>
        <taxon>Chromadorea</taxon>
        <taxon>Rhabditida</taxon>
        <taxon>Tylenchina</taxon>
        <taxon>Cephalobomorpha</taxon>
        <taxon>Cephaloboidea</taxon>
        <taxon>Cephalobidae</taxon>
        <taxon>Acrobeloides</taxon>
    </lineage>
</organism>
<dbReference type="InterPro" id="IPR000990">
    <property type="entry name" value="Innexin"/>
</dbReference>
<feature type="transmembrane region" description="Helical" evidence="12">
    <location>
        <begin position="46"/>
        <end position="70"/>
    </location>
</feature>
<evidence type="ECO:0000256" key="12">
    <source>
        <dbReference type="RuleBase" id="RU010713"/>
    </source>
</evidence>
<evidence type="ECO:0000256" key="11">
    <source>
        <dbReference type="ARBA" id="ARBA00023303"/>
    </source>
</evidence>
<dbReference type="PROSITE" id="PS51013">
    <property type="entry name" value="PANNEXIN"/>
    <property type="match status" value="1"/>
</dbReference>
<dbReference type="AlphaFoldDB" id="A0A914CRN5"/>
<name>A0A914CRN5_9BILA</name>
<feature type="transmembrane region" description="Helical" evidence="12">
    <location>
        <begin position="216"/>
        <end position="244"/>
    </location>
</feature>
<keyword evidence="13" id="KW-1185">Reference proteome</keyword>
<evidence type="ECO:0000313" key="14">
    <source>
        <dbReference type="WBParaSite" id="ACRNAN_scaffold13076.g27603.t1"/>
    </source>
</evidence>
<reference evidence="14" key="1">
    <citation type="submission" date="2022-11" db="UniProtKB">
        <authorList>
            <consortium name="WormBaseParasite"/>
        </authorList>
    </citation>
    <scope>IDENTIFICATION</scope>
</reference>
<evidence type="ECO:0000256" key="9">
    <source>
        <dbReference type="ARBA" id="ARBA00023065"/>
    </source>
</evidence>
<proteinExistence type="inferred from homology"/>
<comment type="subcellular location">
    <subcellularLocation>
        <location evidence="1">Cell junction</location>
        <location evidence="1">Gap junction</location>
    </subcellularLocation>
    <subcellularLocation>
        <location evidence="2 12">Cell membrane</location>
        <topology evidence="2 12">Multi-pass membrane protein</topology>
    </subcellularLocation>
</comment>
<sequence length="318" mass="37127">MAPAQFTDSWHNYVNDYCFIQSTYNVPDMDYFYRLKSDESEQAVAYYQWIPFMLFFMPFLFFIPKIFWAFTISRFCSLSLDSIITEAEVAAKDISEKRREGVTRFCDWLHKHIVLSFENRFLKVFPSTIICYIVTKWMYVFAAAIQLYILTVFIGGGDMLWFYKAVHNSLAAGKWLRMDSFPYITFCKLPRTADFGNTHEETIQCLLVMNMLNDKVMVFLSLWMTIVLAISSIAACYTTVFYIWTLIFPSLGDIMPDADISSKNRVKRFVNDVIHVEGVFVLRILKAKINPLFANEVATNLWLRMVDSEVHGLAYKTQ</sequence>
<dbReference type="PANTHER" id="PTHR11893">
    <property type="entry name" value="INNEXIN"/>
    <property type="match status" value="1"/>
</dbReference>
<dbReference type="PANTHER" id="PTHR11893:SF20">
    <property type="entry name" value="INNEXIN-3"/>
    <property type="match status" value="1"/>
</dbReference>
<keyword evidence="7" id="KW-0965">Cell junction</keyword>
<dbReference type="GO" id="GO:0005243">
    <property type="term" value="F:gap junction channel activity"/>
    <property type="evidence" value="ECO:0007669"/>
    <property type="project" value="TreeGrafter"/>
</dbReference>
<evidence type="ECO:0000256" key="10">
    <source>
        <dbReference type="ARBA" id="ARBA00023136"/>
    </source>
</evidence>